<evidence type="ECO:0000313" key="2">
    <source>
        <dbReference type="Proteomes" id="UP000499080"/>
    </source>
</evidence>
<proteinExistence type="predicted"/>
<comment type="caution">
    <text evidence="1">The sequence shown here is derived from an EMBL/GenBank/DDBJ whole genome shotgun (WGS) entry which is preliminary data.</text>
</comment>
<dbReference type="Proteomes" id="UP000499080">
    <property type="component" value="Unassembled WGS sequence"/>
</dbReference>
<evidence type="ECO:0000313" key="1">
    <source>
        <dbReference type="EMBL" id="GBM96262.1"/>
    </source>
</evidence>
<organism evidence="1 2">
    <name type="scientific">Araneus ventricosus</name>
    <name type="common">Orbweaver spider</name>
    <name type="synonym">Epeira ventricosa</name>
    <dbReference type="NCBI Taxonomy" id="182803"/>
    <lineage>
        <taxon>Eukaryota</taxon>
        <taxon>Metazoa</taxon>
        <taxon>Ecdysozoa</taxon>
        <taxon>Arthropoda</taxon>
        <taxon>Chelicerata</taxon>
        <taxon>Arachnida</taxon>
        <taxon>Araneae</taxon>
        <taxon>Araneomorphae</taxon>
        <taxon>Entelegynae</taxon>
        <taxon>Araneoidea</taxon>
        <taxon>Araneidae</taxon>
        <taxon>Araneus</taxon>
    </lineage>
</organism>
<protein>
    <submittedName>
        <fullName evidence="1">Uncharacterized protein</fullName>
    </submittedName>
</protein>
<reference evidence="1 2" key="1">
    <citation type="journal article" date="2019" name="Sci. Rep.">
        <title>Orb-weaving spider Araneus ventricosus genome elucidates the spidroin gene catalogue.</title>
        <authorList>
            <person name="Kono N."/>
            <person name="Nakamura H."/>
            <person name="Ohtoshi R."/>
            <person name="Moran D.A.P."/>
            <person name="Shinohara A."/>
            <person name="Yoshida Y."/>
            <person name="Fujiwara M."/>
            <person name="Mori M."/>
            <person name="Tomita M."/>
            <person name="Arakawa K."/>
        </authorList>
    </citation>
    <scope>NUCLEOTIDE SEQUENCE [LARGE SCALE GENOMIC DNA]</scope>
</reference>
<accession>A0A4Y2K4S6</accession>
<dbReference type="AlphaFoldDB" id="A0A4Y2K4S6"/>
<sequence length="98" mass="11004">MDTEGRNEDQPLEATAGVSLERKAKESSRLSVFIYPYWCSTLALTFSTYKSQKLPATPDQQARKRRLVQDHGTAPLRWNGQVFLVRVDSGGEVKVCTS</sequence>
<dbReference type="EMBL" id="BGPR01004129">
    <property type="protein sequence ID" value="GBM96262.1"/>
    <property type="molecule type" value="Genomic_DNA"/>
</dbReference>
<gene>
    <name evidence="1" type="ORF">AVEN_134446_1</name>
</gene>
<keyword evidence="2" id="KW-1185">Reference proteome</keyword>
<name>A0A4Y2K4S6_ARAVE</name>